<keyword evidence="2" id="KW-0808">Transferase</keyword>
<evidence type="ECO:0000256" key="1">
    <source>
        <dbReference type="ARBA" id="ARBA00005189"/>
    </source>
</evidence>
<name>A0ABS3GTM0_9NEIS</name>
<comment type="caution">
    <text evidence="6">The sequence shown here is derived from an EMBL/GenBank/DDBJ whole genome shotgun (WGS) entry which is preliminary data.</text>
</comment>
<feature type="transmembrane region" description="Helical" evidence="4">
    <location>
        <begin position="12"/>
        <end position="35"/>
    </location>
</feature>
<keyword evidence="3 6" id="KW-0012">Acyltransferase</keyword>
<dbReference type="Proteomes" id="UP000664349">
    <property type="component" value="Unassembled WGS sequence"/>
</dbReference>
<feature type="domain" description="Phospholipid/glycerol acyltransferase" evidence="5">
    <location>
        <begin position="86"/>
        <end position="194"/>
    </location>
</feature>
<evidence type="ECO:0000256" key="2">
    <source>
        <dbReference type="ARBA" id="ARBA00022679"/>
    </source>
</evidence>
<evidence type="ECO:0000313" key="7">
    <source>
        <dbReference type="Proteomes" id="UP000664349"/>
    </source>
</evidence>
<keyword evidence="4" id="KW-1133">Transmembrane helix</keyword>
<keyword evidence="4" id="KW-0472">Membrane</keyword>
<dbReference type="SMART" id="SM00563">
    <property type="entry name" value="PlsC"/>
    <property type="match status" value="1"/>
</dbReference>
<keyword evidence="7" id="KW-1185">Reference proteome</keyword>
<dbReference type="GeneID" id="58561289"/>
<dbReference type="PANTHER" id="PTHR10434:SF66">
    <property type="entry name" value="PHOSPHOLIPID_GLYCEROL ACYLTRANSFERASE DOMAIN-CONTAINING PROTEIN"/>
    <property type="match status" value="1"/>
</dbReference>
<keyword evidence="4" id="KW-0812">Transmembrane</keyword>
<reference evidence="6 7" key="1">
    <citation type="submission" date="2021-03" db="EMBL/GenBank/DDBJ databases">
        <title>First Case of infection caused by Chromobacterium haemolyticum derived from water in China.</title>
        <authorList>
            <person name="Chen J."/>
            <person name="Liu C."/>
        </authorList>
    </citation>
    <scope>NUCLEOTIDE SEQUENCE [LARGE SCALE GENOMIC DNA]</scope>
    <source>
        <strain evidence="6 7">WJ-5</strain>
    </source>
</reference>
<sequence>MRGLNYCWRLLMTALAFSLFSEGALLLTLVVFPALRLVPKRNGRRQRLARAIIQRAFALFIAFMRRSGIMTLRMNGEQQLEQARGTLVLANHPTLIDVVAIIARMPNANCVVKAALWDSSFLGGVVRAAGYIRNDDSGSLIADCAASLRRGDNLLIFPEGTRTVPGRELKFQRGAAHIALAAQVPILPVMLSCSPSTLTKDKRWHQIPPRRFDFGLDAGRPLALAELLPADTQPSLASRRLSEALQHYFSQTLARKESWT</sequence>
<dbReference type="Pfam" id="PF01553">
    <property type="entry name" value="Acyltransferase"/>
    <property type="match status" value="1"/>
</dbReference>
<comment type="pathway">
    <text evidence="1">Lipid metabolism.</text>
</comment>
<dbReference type="PANTHER" id="PTHR10434">
    <property type="entry name" value="1-ACYL-SN-GLYCEROL-3-PHOSPHATE ACYLTRANSFERASE"/>
    <property type="match status" value="1"/>
</dbReference>
<dbReference type="InterPro" id="IPR002123">
    <property type="entry name" value="Plipid/glycerol_acylTrfase"/>
</dbReference>
<evidence type="ECO:0000259" key="5">
    <source>
        <dbReference type="SMART" id="SM00563"/>
    </source>
</evidence>
<dbReference type="EMBL" id="JAFLRD010000023">
    <property type="protein sequence ID" value="MBO0417982.1"/>
    <property type="molecule type" value="Genomic_DNA"/>
</dbReference>
<dbReference type="CDD" id="cd07989">
    <property type="entry name" value="LPLAT_AGPAT-like"/>
    <property type="match status" value="1"/>
</dbReference>
<proteinExistence type="predicted"/>
<dbReference type="SUPFAM" id="SSF69593">
    <property type="entry name" value="Glycerol-3-phosphate (1)-acyltransferase"/>
    <property type="match status" value="1"/>
</dbReference>
<evidence type="ECO:0000313" key="6">
    <source>
        <dbReference type="EMBL" id="MBO0417982.1"/>
    </source>
</evidence>
<dbReference type="RefSeq" id="WP_043590867.1">
    <property type="nucleotide sequence ID" value="NZ_AP019312.1"/>
</dbReference>
<dbReference type="GO" id="GO:0016746">
    <property type="term" value="F:acyltransferase activity"/>
    <property type="evidence" value="ECO:0007669"/>
    <property type="project" value="UniProtKB-KW"/>
</dbReference>
<gene>
    <name evidence="6" type="ORF">J1C50_20965</name>
</gene>
<organism evidence="6 7">
    <name type="scientific">Chromobacterium haemolyticum</name>
    <dbReference type="NCBI Taxonomy" id="394935"/>
    <lineage>
        <taxon>Bacteria</taxon>
        <taxon>Pseudomonadati</taxon>
        <taxon>Pseudomonadota</taxon>
        <taxon>Betaproteobacteria</taxon>
        <taxon>Neisseriales</taxon>
        <taxon>Chromobacteriaceae</taxon>
        <taxon>Chromobacterium</taxon>
    </lineage>
</organism>
<protein>
    <submittedName>
        <fullName evidence="6">1-acyl-sn-glycerol-3-phosphate acyltransferase</fullName>
    </submittedName>
</protein>
<evidence type="ECO:0000256" key="4">
    <source>
        <dbReference type="SAM" id="Phobius"/>
    </source>
</evidence>
<accession>A0ABS3GTM0</accession>
<evidence type="ECO:0000256" key="3">
    <source>
        <dbReference type="ARBA" id="ARBA00023315"/>
    </source>
</evidence>